<reference evidence="5 6" key="1">
    <citation type="submission" date="2019-07" db="EMBL/GenBank/DDBJ databases">
        <title>Whole genome shotgun sequence of Pseudonocardia sulfidoxydans NBRC 16205.</title>
        <authorList>
            <person name="Hosoyama A."/>
            <person name="Uohara A."/>
            <person name="Ohji S."/>
            <person name="Ichikawa N."/>
        </authorList>
    </citation>
    <scope>NUCLEOTIDE SEQUENCE [LARGE SCALE GENOMIC DNA]</scope>
    <source>
        <strain evidence="5 6">NBRC 16205</strain>
    </source>
</reference>
<feature type="active site" evidence="3">
    <location>
        <position position="155"/>
    </location>
</feature>
<accession>A0A511DCC7</accession>
<sequence length="299" mass="31546">MTAPASVPPALLEFQTTLRVPEGDESPVALFRSFDDYINGGAPEVARVVEGVPIRESGGWRLGADVHVPFGEPPFPTVVHLHGGAWVMGAPSTHRRLSAELASRGLLVVSVDYRRAPKHRFPGAVDDVAAALDWARAHAAELGGDPDRLIVSGDSAGANLAAVALATGAGEGIRAALLFYGIYDYHRALPTLSGLLGGDDAASQLYLPTDEFDLLRGDPRCAPERQVQGFPPTLLSVGELDPLRPESESMAARLAVAGVPHELHVAAGVPHAFLQLPSLPAHDEGFDVAAAFLRRHGLL</sequence>
<dbReference type="EMBL" id="BJVJ01000009">
    <property type="protein sequence ID" value="GEL22460.1"/>
    <property type="molecule type" value="Genomic_DNA"/>
</dbReference>
<dbReference type="Proteomes" id="UP000321685">
    <property type="component" value="Unassembled WGS sequence"/>
</dbReference>
<evidence type="ECO:0000256" key="1">
    <source>
        <dbReference type="ARBA" id="ARBA00010515"/>
    </source>
</evidence>
<dbReference type="RefSeq" id="WP_147103765.1">
    <property type="nucleotide sequence ID" value="NZ_BJVJ01000009.1"/>
</dbReference>
<dbReference type="PANTHER" id="PTHR48081">
    <property type="entry name" value="AB HYDROLASE SUPERFAMILY PROTEIN C4A8.06C"/>
    <property type="match status" value="1"/>
</dbReference>
<dbReference type="AlphaFoldDB" id="A0A511DCC7"/>
<evidence type="ECO:0000256" key="2">
    <source>
        <dbReference type="ARBA" id="ARBA00022801"/>
    </source>
</evidence>
<dbReference type="InterPro" id="IPR050300">
    <property type="entry name" value="GDXG_lipolytic_enzyme"/>
</dbReference>
<comment type="similarity">
    <text evidence="1">Belongs to the 'GDXG' lipolytic enzyme family.</text>
</comment>
<dbReference type="Pfam" id="PF07859">
    <property type="entry name" value="Abhydrolase_3"/>
    <property type="match status" value="1"/>
</dbReference>
<dbReference type="InterPro" id="IPR033140">
    <property type="entry name" value="Lipase_GDXG_put_SER_AS"/>
</dbReference>
<dbReference type="GO" id="GO:0016787">
    <property type="term" value="F:hydrolase activity"/>
    <property type="evidence" value="ECO:0007669"/>
    <property type="project" value="UniProtKB-KW"/>
</dbReference>
<proteinExistence type="inferred from homology"/>
<evidence type="ECO:0000259" key="4">
    <source>
        <dbReference type="Pfam" id="PF07859"/>
    </source>
</evidence>
<comment type="caution">
    <text evidence="5">The sequence shown here is derived from an EMBL/GenBank/DDBJ whole genome shotgun (WGS) entry which is preliminary data.</text>
</comment>
<feature type="domain" description="Alpha/beta hydrolase fold-3" evidence="4">
    <location>
        <begin position="78"/>
        <end position="274"/>
    </location>
</feature>
<protein>
    <submittedName>
        <fullName evidence="5">Putative lipase LipH</fullName>
    </submittedName>
</protein>
<organism evidence="5 6">
    <name type="scientific">Pseudonocardia sulfidoxydans NBRC 16205</name>
    <dbReference type="NCBI Taxonomy" id="1223511"/>
    <lineage>
        <taxon>Bacteria</taxon>
        <taxon>Bacillati</taxon>
        <taxon>Actinomycetota</taxon>
        <taxon>Actinomycetes</taxon>
        <taxon>Pseudonocardiales</taxon>
        <taxon>Pseudonocardiaceae</taxon>
        <taxon>Pseudonocardia</taxon>
    </lineage>
</organism>
<dbReference type="PANTHER" id="PTHR48081:SF8">
    <property type="entry name" value="ALPHA_BETA HYDROLASE FOLD-3 DOMAIN-CONTAINING PROTEIN-RELATED"/>
    <property type="match status" value="1"/>
</dbReference>
<gene>
    <name evidence="5" type="ORF">PSU4_14140</name>
</gene>
<dbReference type="OrthoDB" id="128186at2"/>
<dbReference type="Gene3D" id="3.40.50.1820">
    <property type="entry name" value="alpha/beta hydrolase"/>
    <property type="match status" value="1"/>
</dbReference>
<dbReference type="InterPro" id="IPR029058">
    <property type="entry name" value="AB_hydrolase_fold"/>
</dbReference>
<keyword evidence="2" id="KW-0378">Hydrolase</keyword>
<dbReference type="InterPro" id="IPR013094">
    <property type="entry name" value="AB_hydrolase_3"/>
</dbReference>
<evidence type="ECO:0000313" key="5">
    <source>
        <dbReference type="EMBL" id="GEL22460.1"/>
    </source>
</evidence>
<evidence type="ECO:0000256" key="3">
    <source>
        <dbReference type="PROSITE-ProRule" id="PRU10038"/>
    </source>
</evidence>
<dbReference type="SUPFAM" id="SSF53474">
    <property type="entry name" value="alpha/beta-Hydrolases"/>
    <property type="match status" value="1"/>
</dbReference>
<name>A0A511DCC7_9PSEU</name>
<evidence type="ECO:0000313" key="6">
    <source>
        <dbReference type="Proteomes" id="UP000321685"/>
    </source>
</evidence>
<keyword evidence="6" id="KW-1185">Reference proteome</keyword>
<dbReference type="PROSITE" id="PS01174">
    <property type="entry name" value="LIPASE_GDXG_SER"/>
    <property type="match status" value="1"/>
</dbReference>